<dbReference type="SUPFAM" id="SSF51556">
    <property type="entry name" value="Metallo-dependent hydrolases"/>
    <property type="match status" value="1"/>
</dbReference>
<organism evidence="8 9">
    <name type="scientific">Algoriphagus namhaensis</name>
    <dbReference type="NCBI Taxonomy" id="915353"/>
    <lineage>
        <taxon>Bacteria</taxon>
        <taxon>Pseudomonadati</taxon>
        <taxon>Bacteroidota</taxon>
        <taxon>Cytophagia</taxon>
        <taxon>Cytophagales</taxon>
        <taxon>Cyclobacteriaceae</taxon>
        <taxon>Algoriphagus</taxon>
    </lineage>
</organism>
<sequence length="475" mass="54802">MTNPILSPNFLLQSDFARKLYDEYAAHLPIIDYHNHLPPADICSNKSFDNLTHIWLAGDHYKWRAMRTLGISEEYITGSASDEQKFTKWGKTVPYTMRNPLFHWTHLELKNYFGIQALLTEANAKEIYQHCNTMLAMPEFTTVGLLSRMKVETVCTTDDPVDNLSNHLAFSKQGKAVGMYPAFRPDKAYATEEPENYLPYLERLGEAAGVAIHSFDTLMEALSSRIDFFHEHGCRLSDHGLERLVWFAKGSHDPEKLFRKIQNEQKLTPDESDYFRYHILVELCKMYHKKGWVQQFHLGALRNTNSRAFRNLGPDTGFDSIGDFDQALGLSKFLNELDSTDQLSKTILYNLNPRDNEVFATMTGNFNDGSVKGKIQYGSGWWYLDQKDSMENQMNVLSNMGLLSCFVGMLTDSRSFLSFPRHEYFRRILCNLIGKDVADGLLPWDEKWLGQMVSDICYYNAKNYFDFDPKNIKFA</sequence>
<dbReference type="GO" id="GO:0008880">
    <property type="term" value="F:glucuronate isomerase activity"/>
    <property type="evidence" value="ECO:0007669"/>
    <property type="project" value="UniProtKB-EC"/>
</dbReference>
<evidence type="ECO:0000256" key="4">
    <source>
        <dbReference type="ARBA" id="ARBA00012546"/>
    </source>
</evidence>
<comment type="pathway">
    <text evidence="2 7">Carbohydrate metabolism; pentose and glucuronate interconversion.</text>
</comment>
<dbReference type="InterPro" id="IPR003766">
    <property type="entry name" value="Uronate_isomerase"/>
</dbReference>
<keyword evidence="6 7" id="KW-0413">Isomerase</keyword>
<evidence type="ECO:0000256" key="6">
    <source>
        <dbReference type="ARBA" id="ARBA00023235"/>
    </source>
</evidence>
<accession>A0ABV8AUS4</accession>
<dbReference type="PANTHER" id="PTHR30068">
    <property type="entry name" value="URONATE ISOMERASE"/>
    <property type="match status" value="1"/>
</dbReference>
<evidence type="ECO:0000256" key="3">
    <source>
        <dbReference type="ARBA" id="ARBA00008397"/>
    </source>
</evidence>
<evidence type="ECO:0000256" key="5">
    <source>
        <dbReference type="ARBA" id="ARBA00020555"/>
    </source>
</evidence>
<dbReference type="PANTHER" id="PTHR30068:SF4">
    <property type="entry name" value="URONATE ISOMERASE"/>
    <property type="match status" value="1"/>
</dbReference>
<dbReference type="Proteomes" id="UP001595805">
    <property type="component" value="Unassembled WGS sequence"/>
</dbReference>
<dbReference type="RefSeq" id="WP_377906672.1">
    <property type="nucleotide sequence ID" value="NZ_JBHRZS010000007.1"/>
</dbReference>
<keyword evidence="9" id="KW-1185">Reference proteome</keyword>
<dbReference type="Gene3D" id="1.10.2020.10">
    <property type="entry name" value="uronate isomerase, domain 2, chain A"/>
    <property type="match status" value="1"/>
</dbReference>
<dbReference type="EC" id="5.3.1.12" evidence="4 7"/>
<protein>
    <recommendedName>
        <fullName evidence="5 7">Uronate isomerase</fullName>
        <ecNumber evidence="4 7">5.3.1.12</ecNumber>
    </recommendedName>
    <alternativeName>
        <fullName evidence="7">Glucuronate isomerase</fullName>
    </alternativeName>
    <alternativeName>
        <fullName evidence="7">Uronic isomerase</fullName>
    </alternativeName>
</protein>
<reference evidence="9" key="1">
    <citation type="journal article" date="2019" name="Int. J. Syst. Evol. Microbiol.">
        <title>The Global Catalogue of Microorganisms (GCM) 10K type strain sequencing project: providing services to taxonomists for standard genome sequencing and annotation.</title>
        <authorList>
            <consortium name="The Broad Institute Genomics Platform"/>
            <consortium name="The Broad Institute Genome Sequencing Center for Infectious Disease"/>
            <person name="Wu L."/>
            <person name="Ma J."/>
        </authorList>
    </citation>
    <scope>NUCLEOTIDE SEQUENCE [LARGE SCALE GENOMIC DNA]</scope>
    <source>
        <strain evidence="9">CCUG 60523</strain>
    </source>
</reference>
<evidence type="ECO:0000256" key="1">
    <source>
        <dbReference type="ARBA" id="ARBA00001165"/>
    </source>
</evidence>
<comment type="catalytic activity">
    <reaction evidence="7">
        <text>aldehydo-D-galacturonate = keto-D-tagaturonate</text>
        <dbReference type="Rhea" id="RHEA:27702"/>
        <dbReference type="ChEBI" id="CHEBI:12952"/>
        <dbReference type="ChEBI" id="CHEBI:17886"/>
    </reaction>
</comment>
<proteinExistence type="inferred from homology"/>
<dbReference type="HAMAP" id="MF_00675">
    <property type="entry name" value="UxaC"/>
    <property type="match status" value="1"/>
</dbReference>
<comment type="caution">
    <text evidence="8">The sequence shown here is derived from an EMBL/GenBank/DDBJ whole genome shotgun (WGS) entry which is preliminary data.</text>
</comment>
<comment type="similarity">
    <text evidence="3 7">Belongs to the metallo-dependent hydrolases superfamily. Uronate isomerase family.</text>
</comment>
<evidence type="ECO:0000256" key="2">
    <source>
        <dbReference type="ARBA" id="ARBA00004892"/>
    </source>
</evidence>
<dbReference type="InterPro" id="IPR032466">
    <property type="entry name" value="Metal_Hydrolase"/>
</dbReference>
<name>A0ABV8AUS4_9BACT</name>
<dbReference type="NCBIfam" id="NF002794">
    <property type="entry name" value="PRK02925.1"/>
    <property type="match status" value="1"/>
</dbReference>
<dbReference type="Pfam" id="PF02614">
    <property type="entry name" value="UxaC"/>
    <property type="match status" value="1"/>
</dbReference>
<evidence type="ECO:0000313" key="8">
    <source>
        <dbReference type="EMBL" id="MFC3881332.1"/>
    </source>
</evidence>
<comment type="catalytic activity">
    <reaction evidence="1 7">
        <text>D-glucuronate = D-fructuronate</text>
        <dbReference type="Rhea" id="RHEA:13049"/>
        <dbReference type="ChEBI" id="CHEBI:58720"/>
        <dbReference type="ChEBI" id="CHEBI:59863"/>
        <dbReference type="EC" id="5.3.1.12"/>
    </reaction>
</comment>
<dbReference type="Gene3D" id="3.20.20.140">
    <property type="entry name" value="Metal-dependent hydrolases"/>
    <property type="match status" value="1"/>
</dbReference>
<evidence type="ECO:0000313" key="9">
    <source>
        <dbReference type="Proteomes" id="UP001595805"/>
    </source>
</evidence>
<gene>
    <name evidence="7 8" type="primary">uxaC</name>
    <name evidence="8" type="ORF">ACFOSV_14155</name>
</gene>
<evidence type="ECO:0000256" key="7">
    <source>
        <dbReference type="HAMAP-Rule" id="MF_00675"/>
    </source>
</evidence>
<dbReference type="EMBL" id="JBHRZS010000007">
    <property type="protein sequence ID" value="MFC3881332.1"/>
    <property type="molecule type" value="Genomic_DNA"/>
</dbReference>